<reference evidence="2" key="2">
    <citation type="submission" date="2014-06" db="EMBL/GenBank/DDBJ databases">
        <authorList>
            <person name="Aslett M."/>
            <person name="De Silva Nishadi"/>
        </authorList>
    </citation>
    <scope>NUCLEOTIDE SEQUENCE</scope>
    <source>
        <strain evidence="2">Bond</strain>
    </source>
</reference>
<dbReference type="GeneID" id="24561876"/>
<gene>
    <name evidence="2" type="ORF">BBBOND_0003120</name>
</gene>
<keyword evidence="1" id="KW-0472">Membrane</keyword>
<evidence type="ECO:0000256" key="1">
    <source>
        <dbReference type="SAM" id="Phobius"/>
    </source>
</evidence>
<accession>A0A061BLA0</accession>
<dbReference type="VEuPathDB" id="PiroplasmaDB:BBBOND_0003120"/>
<dbReference type="RefSeq" id="XP_012770602.1">
    <property type="nucleotide sequence ID" value="XM_012915148.1"/>
</dbReference>
<reference evidence="2" key="1">
    <citation type="journal article" date="2014" name="Nucleic Acids Res.">
        <title>The evolutionary dynamics of variant antigen genes in Babesia reveal a history of genomic innovation underlying host-parasite interaction.</title>
        <authorList>
            <person name="Jackson A.P."/>
            <person name="Otto T.D."/>
            <person name="Darby A."/>
            <person name="Ramaprasad A."/>
            <person name="Xia D."/>
            <person name="Echaide I.E."/>
            <person name="Farber M."/>
            <person name="Gahlot S."/>
            <person name="Gamble J."/>
            <person name="Gupta D."/>
            <person name="Gupta Y."/>
            <person name="Jackson L."/>
            <person name="Malandrin L."/>
            <person name="Malas T.B."/>
            <person name="Moussa E."/>
            <person name="Nair M."/>
            <person name="Reid AJ."/>
            <person name="Sanders M."/>
            <person name="Sharma J."/>
            <person name="Tracey A."/>
            <person name="Quail M.A."/>
            <person name="Weir W."/>
            <person name="Wastling J.M."/>
            <person name="Hall N."/>
            <person name="Willadsen P."/>
            <person name="Lingelbach K."/>
            <person name="Shiels B."/>
            <person name="Tait A."/>
            <person name="Berriman M."/>
            <person name="Allred D.R."/>
            <person name="Pain A."/>
        </authorList>
    </citation>
    <scope>NUCLEOTIDE SEQUENCE</scope>
    <source>
        <strain evidence="2">Bond</strain>
    </source>
</reference>
<dbReference type="EMBL" id="LK055101">
    <property type="protein sequence ID" value="CDR71655.1"/>
    <property type="molecule type" value="Genomic_DNA"/>
</dbReference>
<proteinExistence type="predicted"/>
<keyword evidence="1" id="KW-0812">Transmembrane</keyword>
<evidence type="ECO:0000313" key="2">
    <source>
        <dbReference type="EMBL" id="CDR71655.1"/>
    </source>
</evidence>
<sequence>MSWAIYLTWDFWNCLNNLYNDFIQIFCLDWGCQMCLNGNSCKPGKHGMPNPKGPGSGCLCPSLVGCRGVWPTLYNYGLTFQNVKTLITMKKKCIDMRSQLYDVLHSDYFKNLFTECDNFLYQIRLPFMTLTLALWLLSLLYLLHIMVIRLDLLHIKSHLHSPSTHRIAAQSLLAAARVSKLNRVFYLQP</sequence>
<organism evidence="2">
    <name type="scientific">Babesia bigemina</name>
    <dbReference type="NCBI Taxonomy" id="5866"/>
    <lineage>
        <taxon>Eukaryota</taxon>
        <taxon>Sar</taxon>
        <taxon>Alveolata</taxon>
        <taxon>Apicomplexa</taxon>
        <taxon>Aconoidasida</taxon>
        <taxon>Piroplasmida</taxon>
        <taxon>Babesiidae</taxon>
        <taxon>Babesia</taxon>
    </lineage>
</organism>
<dbReference type="OrthoDB" id="5792673at2759"/>
<keyword evidence="1" id="KW-1133">Transmembrane helix</keyword>
<protein>
    <submittedName>
        <fullName evidence="2">Uncharacterized protein</fullName>
    </submittedName>
</protein>
<dbReference type="AlphaFoldDB" id="A0A061BLA0"/>
<feature type="transmembrane region" description="Helical" evidence="1">
    <location>
        <begin position="125"/>
        <end position="148"/>
    </location>
</feature>
<name>A0A061BLA0_BABBI</name>